<keyword evidence="2" id="KW-1185">Reference proteome</keyword>
<protein>
    <submittedName>
        <fullName evidence="1">Uncharacterized protein</fullName>
    </submittedName>
</protein>
<dbReference type="EMBL" id="OV725077">
    <property type="protein sequence ID" value="CAH1392298.1"/>
    <property type="molecule type" value="Genomic_DNA"/>
</dbReference>
<reference evidence="1" key="1">
    <citation type="submission" date="2022-01" db="EMBL/GenBank/DDBJ databases">
        <authorList>
            <person name="King R."/>
        </authorList>
    </citation>
    <scope>NUCLEOTIDE SEQUENCE</scope>
</reference>
<dbReference type="Proteomes" id="UP001152798">
    <property type="component" value="Chromosome 1"/>
</dbReference>
<proteinExistence type="predicted"/>
<sequence length="124" mass="14109">MYPKFGLIKSSKTPLLGDPLEERHPAYRDKTCKQVTDKILTDTTETCPNTEEVLAVELLPHHRCRATAPPPASLCLHSSVGRSVFHVHSSPSSWTALNRRLFRCPLLTIYRLLWNVLRLEWCGS</sequence>
<organism evidence="1 2">
    <name type="scientific">Nezara viridula</name>
    <name type="common">Southern green stink bug</name>
    <name type="synonym">Cimex viridulus</name>
    <dbReference type="NCBI Taxonomy" id="85310"/>
    <lineage>
        <taxon>Eukaryota</taxon>
        <taxon>Metazoa</taxon>
        <taxon>Ecdysozoa</taxon>
        <taxon>Arthropoda</taxon>
        <taxon>Hexapoda</taxon>
        <taxon>Insecta</taxon>
        <taxon>Pterygota</taxon>
        <taxon>Neoptera</taxon>
        <taxon>Paraneoptera</taxon>
        <taxon>Hemiptera</taxon>
        <taxon>Heteroptera</taxon>
        <taxon>Panheteroptera</taxon>
        <taxon>Pentatomomorpha</taxon>
        <taxon>Pentatomoidea</taxon>
        <taxon>Pentatomidae</taxon>
        <taxon>Pentatominae</taxon>
        <taxon>Nezara</taxon>
    </lineage>
</organism>
<evidence type="ECO:0000313" key="2">
    <source>
        <dbReference type="Proteomes" id="UP001152798"/>
    </source>
</evidence>
<evidence type="ECO:0000313" key="1">
    <source>
        <dbReference type="EMBL" id="CAH1392298.1"/>
    </source>
</evidence>
<dbReference type="AlphaFoldDB" id="A0A9P0E902"/>
<accession>A0A9P0E902</accession>
<gene>
    <name evidence="1" type="ORF">NEZAVI_LOCUS3148</name>
</gene>
<name>A0A9P0E902_NEZVI</name>